<dbReference type="GlyGen" id="G3I6P5">
    <property type="glycosylation" value="1 site"/>
</dbReference>
<feature type="compositionally biased region" description="Pro residues" evidence="1">
    <location>
        <begin position="1"/>
        <end position="11"/>
    </location>
</feature>
<evidence type="ECO:0000256" key="1">
    <source>
        <dbReference type="SAM" id="MobiDB-lite"/>
    </source>
</evidence>
<organism evidence="2 3">
    <name type="scientific">Cricetulus griseus</name>
    <name type="common">Chinese hamster</name>
    <name type="synonym">Cricetulus barabensis griseus</name>
    <dbReference type="NCBI Taxonomy" id="10029"/>
    <lineage>
        <taxon>Eukaryota</taxon>
        <taxon>Metazoa</taxon>
        <taxon>Chordata</taxon>
        <taxon>Craniata</taxon>
        <taxon>Vertebrata</taxon>
        <taxon>Euteleostomi</taxon>
        <taxon>Mammalia</taxon>
        <taxon>Eutheria</taxon>
        <taxon>Euarchontoglires</taxon>
        <taxon>Glires</taxon>
        <taxon>Rodentia</taxon>
        <taxon>Myomorpha</taxon>
        <taxon>Muroidea</taxon>
        <taxon>Cricetidae</taxon>
        <taxon>Cricetinae</taxon>
        <taxon>Cricetulus</taxon>
    </lineage>
</organism>
<dbReference type="AlphaFoldDB" id="G3I6P5"/>
<feature type="region of interest" description="Disordered" evidence="1">
    <location>
        <begin position="1"/>
        <end position="55"/>
    </location>
</feature>
<evidence type="ECO:0000313" key="2">
    <source>
        <dbReference type="EMBL" id="EGW10270.1"/>
    </source>
</evidence>
<accession>G3I6P5</accession>
<proteinExistence type="predicted"/>
<sequence length="55" mass="5991">MADESPTPPTPNLSFDAEQMEKHCPPPSPTHTSSGPLHVSATPRPQLSPIRVYRV</sequence>
<dbReference type="EMBL" id="JH001385">
    <property type="protein sequence ID" value="EGW10270.1"/>
    <property type="molecule type" value="Genomic_DNA"/>
</dbReference>
<name>G3I6P5_CRIGR</name>
<evidence type="ECO:0000313" key="3">
    <source>
        <dbReference type="Proteomes" id="UP000001075"/>
    </source>
</evidence>
<reference evidence="3" key="1">
    <citation type="journal article" date="2011" name="Nat. Biotechnol.">
        <title>The genomic sequence of the Chinese hamster ovary (CHO)-K1 cell line.</title>
        <authorList>
            <person name="Xu X."/>
            <person name="Nagarajan H."/>
            <person name="Lewis N.E."/>
            <person name="Pan S."/>
            <person name="Cai Z."/>
            <person name="Liu X."/>
            <person name="Chen W."/>
            <person name="Xie M."/>
            <person name="Wang W."/>
            <person name="Hammond S."/>
            <person name="Andersen M.R."/>
            <person name="Neff N."/>
            <person name="Passarelli B."/>
            <person name="Koh W."/>
            <person name="Fan H.C."/>
            <person name="Wang J."/>
            <person name="Gui Y."/>
            <person name="Lee K.H."/>
            <person name="Betenbaugh M.J."/>
            <person name="Quake S.R."/>
            <person name="Famili I."/>
            <person name="Palsson B.O."/>
            <person name="Wang J."/>
        </authorList>
    </citation>
    <scope>NUCLEOTIDE SEQUENCE [LARGE SCALE GENOMIC DNA]</scope>
    <source>
        <strain evidence="3">CHO K1 cell line</strain>
    </source>
</reference>
<dbReference type="InParanoid" id="G3I6P5"/>
<gene>
    <name evidence="2" type="ORF">I79_019172</name>
</gene>
<dbReference type="Proteomes" id="UP000001075">
    <property type="component" value="Unassembled WGS sequence"/>
</dbReference>
<protein>
    <submittedName>
        <fullName evidence="2">Uncharacterized protein</fullName>
    </submittedName>
</protein>